<evidence type="ECO:0000313" key="3">
    <source>
        <dbReference type="EMBL" id="KAL0319308.1"/>
    </source>
</evidence>
<dbReference type="FunFam" id="3.60.130.10:FF:000032">
    <property type="entry name" value="Os01g0190000 protein"/>
    <property type="match status" value="1"/>
</dbReference>
<evidence type="ECO:0000259" key="2">
    <source>
        <dbReference type="Pfam" id="PF02668"/>
    </source>
</evidence>
<dbReference type="InterPro" id="IPR050411">
    <property type="entry name" value="AlphaKG_dependent_hydroxylases"/>
</dbReference>
<dbReference type="PANTHER" id="PTHR10696:SF21">
    <property type="entry name" value="TAUD_TFDA-LIKE DOMAIN-CONTAINING PROTEIN"/>
    <property type="match status" value="1"/>
</dbReference>
<dbReference type="InterPro" id="IPR042098">
    <property type="entry name" value="TauD-like_sf"/>
</dbReference>
<keyword evidence="1" id="KW-0560">Oxidoreductase</keyword>
<dbReference type="EMBL" id="JACGWK010000013">
    <property type="protein sequence ID" value="KAL0319308.1"/>
    <property type="molecule type" value="Genomic_DNA"/>
</dbReference>
<evidence type="ECO:0000256" key="1">
    <source>
        <dbReference type="ARBA" id="ARBA00023002"/>
    </source>
</evidence>
<dbReference type="InterPro" id="IPR003819">
    <property type="entry name" value="TauD/TfdA-like"/>
</dbReference>
<protein>
    <submittedName>
        <fullName evidence="3">Clavaminate synthase-like protein</fullName>
    </submittedName>
</protein>
<sequence>MAGLSSPYARAILFRGFDSLATASDFNDVVEAFGYEELPYVGGAAPRTNVVGRFLLLTSPRLIRKSLFIMKWLRTVMMACLVVPKCLLGHLWRHKLSVPEYPSKLFFFCEVEPADGGETPIVLSHVVYERMKEKYPDFVKKLEKHGLIYTRVLGEDDDPSSPIGRGWKSTFLTKDKSVAEERAAKLNMKLEWTEDGVKTIMGPIPAVKYDETRHRKIWFNSMVAAYTGWEDARNDPKKAVTFGDGNPLPGDIIYDCLKILEEESVAIPWRKGDVLLIDNLAVLHSRRPFAPPRRILASLCK</sequence>
<dbReference type="Gene3D" id="3.60.130.10">
    <property type="entry name" value="Clavaminate synthase-like"/>
    <property type="match status" value="1"/>
</dbReference>
<reference evidence="3" key="1">
    <citation type="submission" date="2020-06" db="EMBL/GenBank/DDBJ databases">
        <authorList>
            <person name="Li T."/>
            <person name="Hu X."/>
            <person name="Zhang T."/>
            <person name="Song X."/>
            <person name="Zhang H."/>
            <person name="Dai N."/>
            <person name="Sheng W."/>
            <person name="Hou X."/>
            <person name="Wei L."/>
        </authorList>
    </citation>
    <scope>NUCLEOTIDE SEQUENCE</scope>
    <source>
        <strain evidence="3">G01</strain>
        <tissue evidence="3">Leaf</tissue>
    </source>
</reference>
<proteinExistence type="predicted"/>
<dbReference type="SUPFAM" id="SSF51197">
    <property type="entry name" value="Clavaminate synthase-like"/>
    <property type="match status" value="1"/>
</dbReference>
<reference evidence="3" key="2">
    <citation type="journal article" date="2024" name="Plant">
        <title>Genomic evolution and insights into agronomic trait innovations of Sesamum species.</title>
        <authorList>
            <person name="Miao H."/>
            <person name="Wang L."/>
            <person name="Qu L."/>
            <person name="Liu H."/>
            <person name="Sun Y."/>
            <person name="Le M."/>
            <person name="Wang Q."/>
            <person name="Wei S."/>
            <person name="Zheng Y."/>
            <person name="Lin W."/>
            <person name="Duan Y."/>
            <person name="Cao H."/>
            <person name="Xiong S."/>
            <person name="Wang X."/>
            <person name="Wei L."/>
            <person name="Li C."/>
            <person name="Ma Q."/>
            <person name="Ju M."/>
            <person name="Zhao R."/>
            <person name="Li G."/>
            <person name="Mu C."/>
            <person name="Tian Q."/>
            <person name="Mei H."/>
            <person name="Zhang T."/>
            <person name="Gao T."/>
            <person name="Zhang H."/>
        </authorList>
    </citation>
    <scope>NUCLEOTIDE SEQUENCE</scope>
    <source>
        <strain evidence="3">G01</strain>
    </source>
</reference>
<comment type="caution">
    <text evidence="3">The sequence shown here is derived from an EMBL/GenBank/DDBJ whole genome shotgun (WGS) entry which is preliminary data.</text>
</comment>
<dbReference type="GO" id="GO:0016491">
    <property type="term" value="F:oxidoreductase activity"/>
    <property type="evidence" value="ECO:0007669"/>
    <property type="project" value="UniProtKB-KW"/>
</dbReference>
<name>A0AAW2LK31_9LAMI</name>
<organism evidence="3">
    <name type="scientific">Sesamum angustifolium</name>
    <dbReference type="NCBI Taxonomy" id="2727405"/>
    <lineage>
        <taxon>Eukaryota</taxon>
        <taxon>Viridiplantae</taxon>
        <taxon>Streptophyta</taxon>
        <taxon>Embryophyta</taxon>
        <taxon>Tracheophyta</taxon>
        <taxon>Spermatophyta</taxon>
        <taxon>Magnoliopsida</taxon>
        <taxon>eudicotyledons</taxon>
        <taxon>Gunneridae</taxon>
        <taxon>Pentapetalae</taxon>
        <taxon>asterids</taxon>
        <taxon>lamiids</taxon>
        <taxon>Lamiales</taxon>
        <taxon>Pedaliaceae</taxon>
        <taxon>Sesamum</taxon>
    </lineage>
</organism>
<dbReference type="Pfam" id="PF02668">
    <property type="entry name" value="TauD"/>
    <property type="match status" value="1"/>
</dbReference>
<dbReference type="AlphaFoldDB" id="A0AAW2LK31"/>
<dbReference type="PANTHER" id="PTHR10696">
    <property type="entry name" value="GAMMA-BUTYROBETAINE HYDROXYLASE-RELATED"/>
    <property type="match status" value="1"/>
</dbReference>
<accession>A0AAW2LK31</accession>
<gene>
    <name evidence="3" type="ORF">Sangu_2087000</name>
</gene>
<feature type="domain" description="TauD/TfdA-like" evidence="2">
    <location>
        <begin position="11"/>
        <end position="296"/>
    </location>
</feature>